<organism evidence="2 3">
    <name type="scientific">Mycena rosella</name>
    <name type="common">Pink bonnet</name>
    <name type="synonym">Agaricus rosellus</name>
    <dbReference type="NCBI Taxonomy" id="1033263"/>
    <lineage>
        <taxon>Eukaryota</taxon>
        <taxon>Fungi</taxon>
        <taxon>Dikarya</taxon>
        <taxon>Basidiomycota</taxon>
        <taxon>Agaricomycotina</taxon>
        <taxon>Agaricomycetes</taxon>
        <taxon>Agaricomycetidae</taxon>
        <taxon>Agaricales</taxon>
        <taxon>Marasmiineae</taxon>
        <taxon>Mycenaceae</taxon>
        <taxon>Mycena</taxon>
    </lineage>
</organism>
<sequence length="723" mass="76033">MLIKIDDADTALLFASLPCTSNALQPHNDQAAALLRLWQTITAEAQHTNMHWVLIDEDIKMAVASSPSSVLPTSHVAAATISAPPCMALPIATQALRPVMLPPCPVTPASTISRPATPMSPGSPFTARSPFTFTSLHLGEIGNTPHSAKENYVDPEKGCPALTPMRPLTSAAMGSSEVLTTGATDIFGSPLLAPPIRLLSPLRLSSPAAVSLPSSSLTLLSPTSTLVGLASPDKTASASELTPTSALKKSKAAETTLEPLSSRRSKGQAAVAAAAGGDDNDYDGGGSNADLDDDVAEQCCQRPTETRVHSPCPQGGNQTCVGEAAAARATASTISEILQRLEEELDGEGVGERAEGADRGTEPDSQPKTTKASKAKAKAKSANIKGTSPSLFSATSSPIVWLSYITTSPEIQNKLVDLLLALPPPPSVSAKAAAPASAASPAAAPVSSSPDPVTLKALARHCSALENAAVVNDFWQMMSYMDLALHVQWRHKGAAQGMSEFRVLAKECGDKKIDARRLSKWFTAGSQLIYLAAASSMYIIPMFAAAVSCGQLIQTLVVPQMALIKQLSLSLDLTAFQLLIPGPTPLSLPFSTFKDDQAHLRAFKVNFYSLPVQDSIWSILSANLLSPSLAPVLAPLKIDKSCIGEDVKILAALHADRVKKPDTYVCINAKICEGKVLHLCGQDNKLLALVATNLLDMLPHLQMTLLDQLASIMGGELYSDKSD</sequence>
<evidence type="ECO:0000313" key="3">
    <source>
        <dbReference type="Proteomes" id="UP001221757"/>
    </source>
</evidence>
<dbReference type="EMBL" id="JARKIE010000088">
    <property type="protein sequence ID" value="KAJ7687446.1"/>
    <property type="molecule type" value="Genomic_DNA"/>
</dbReference>
<dbReference type="Proteomes" id="UP001221757">
    <property type="component" value="Unassembled WGS sequence"/>
</dbReference>
<protein>
    <submittedName>
        <fullName evidence="2">Uncharacterized protein</fullName>
    </submittedName>
</protein>
<reference evidence="2" key="1">
    <citation type="submission" date="2023-03" db="EMBL/GenBank/DDBJ databases">
        <title>Massive genome expansion in bonnet fungi (Mycena s.s.) driven by repeated elements and novel gene families across ecological guilds.</title>
        <authorList>
            <consortium name="Lawrence Berkeley National Laboratory"/>
            <person name="Harder C.B."/>
            <person name="Miyauchi S."/>
            <person name="Viragh M."/>
            <person name="Kuo A."/>
            <person name="Thoen E."/>
            <person name="Andreopoulos B."/>
            <person name="Lu D."/>
            <person name="Skrede I."/>
            <person name="Drula E."/>
            <person name="Henrissat B."/>
            <person name="Morin E."/>
            <person name="Kohler A."/>
            <person name="Barry K."/>
            <person name="LaButti K."/>
            <person name="Morin E."/>
            <person name="Salamov A."/>
            <person name="Lipzen A."/>
            <person name="Mereny Z."/>
            <person name="Hegedus B."/>
            <person name="Baldrian P."/>
            <person name="Stursova M."/>
            <person name="Weitz H."/>
            <person name="Taylor A."/>
            <person name="Grigoriev I.V."/>
            <person name="Nagy L.G."/>
            <person name="Martin F."/>
            <person name="Kauserud H."/>
        </authorList>
    </citation>
    <scope>NUCLEOTIDE SEQUENCE</scope>
    <source>
        <strain evidence="2">CBHHK067</strain>
    </source>
</reference>
<evidence type="ECO:0000256" key="1">
    <source>
        <dbReference type="SAM" id="MobiDB-lite"/>
    </source>
</evidence>
<accession>A0AAD7GGU8</accession>
<gene>
    <name evidence="2" type="ORF">B0H17DRAFT_1136337</name>
</gene>
<name>A0AAD7GGU8_MYCRO</name>
<evidence type="ECO:0000313" key="2">
    <source>
        <dbReference type="EMBL" id="KAJ7687446.1"/>
    </source>
</evidence>
<feature type="region of interest" description="Disordered" evidence="1">
    <location>
        <begin position="234"/>
        <end position="289"/>
    </location>
</feature>
<feature type="compositionally biased region" description="Polar residues" evidence="1">
    <location>
        <begin position="234"/>
        <end position="247"/>
    </location>
</feature>
<feature type="compositionally biased region" description="Basic and acidic residues" evidence="1">
    <location>
        <begin position="350"/>
        <end position="362"/>
    </location>
</feature>
<comment type="caution">
    <text evidence="2">The sequence shown here is derived from an EMBL/GenBank/DDBJ whole genome shotgun (WGS) entry which is preliminary data.</text>
</comment>
<proteinExistence type="predicted"/>
<dbReference type="AlphaFoldDB" id="A0AAD7GGU8"/>
<keyword evidence="3" id="KW-1185">Reference proteome</keyword>
<feature type="region of interest" description="Disordered" evidence="1">
    <location>
        <begin position="343"/>
        <end position="381"/>
    </location>
</feature>